<feature type="compositionally biased region" description="Polar residues" evidence="6">
    <location>
        <begin position="1562"/>
        <end position="1572"/>
    </location>
</feature>
<reference evidence="11 12" key="1">
    <citation type="journal article" date="2004" name="Proc. Natl. Acad. Sci. U.S.A.">
        <title>The diploid genome sequence of Candida albicans.</title>
        <authorList>
            <person name="Jones T."/>
            <person name="Federspiel N.A."/>
            <person name="Chibana H."/>
            <person name="Dungan J."/>
            <person name="Kalman S."/>
            <person name="Magee B.B."/>
            <person name="Newport G."/>
            <person name="Thorstenson Y.R."/>
            <person name="Agabian N."/>
            <person name="Magee P.T."/>
            <person name="Davis R.W."/>
            <person name="Scherer S."/>
        </authorList>
    </citation>
    <scope>NUCLEOTIDE SEQUENCE [LARGE SCALE GENOMIC DNA]</scope>
    <source>
        <strain evidence="12">SC5314 / ATCC MYA-2876</strain>
    </source>
</reference>
<feature type="compositionally biased region" description="Pro residues" evidence="6">
    <location>
        <begin position="1516"/>
        <end position="1528"/>
    </location>
</feature>
<keyword evidence="4" id="KW-0539">Nucleus</keyword>
<name>A0A1D8PH99_CANAL</name>
<comment type="similarity">
    <text evidence="2">Belongs to the THOC2 family.</text>
</comment>
<evidence type="ECO:0000313" key="11">
    <source>
        <dbReference type="EMBL" id="AOW27510.1"/>
    </source>
</evidence>
<gene>
    <name evidence="11" type="ordered locus">CAALFM_C204870CA</name>
    <name evidence="10" type="ordered locus">orf19.4123</name>
</gene>
<dbReference type="Pfam" id="PF11732">
    <property type="entry name" value="Thoc2"/>
    <property type="match status" value="1"/>
</dbReference>
<evidence type="ECO:0000256" key="2">
    <source>
        <dbReference type="ARBA" id="ARBA00007857"/>
    </source>
</evidence>
<dbReference type="Pfam" id="PF11262">
    <property type="entry name" value="Tho2"/>
    <property type="match status" value="1"/>
</dbReference>
<keyword evidence="5" id="KW-0175">Coiled coil</keyword>
<dbReference type="GO" id="GO:0006406">
    <property type="term" value="P:mRNA export from nucleus"/>
    <property type="evidence" value="ECO:0000318"/>
    <property type="project" value="GO_Central"/>
</dbReference>
<dbReference type="eggNOG" id="KOG1874">
    <property type="taxonomic scope" value="Eukaryota"/>
</dbReference>
<feature type="compositionally biased region" description="Polar residues" evidence="6">
    <location>
        <begin position="1468"/>
        <end position="1478"/>
    </location>
</feature>
<feature type="compositionally biased region" description="Low complexity" evidence="6">
    <location>
        <begin position="1276"/>
        <end position="1299"/>
    </location>
</feature>
<evidence type="ECO:0000259" key="7">
    <source>
        <dbReference type="Pfam" id="PF11262"/>
    </source>
</evidence>
<feature type="compositionally biased region" description="Polar residues" evidence="6">
    <location>
        <begin position="1538"/>
        <end position="1549"/>
    </location>
</feature>
<reference evidence="11 12" key="3">
    <citation type="journal article" date="2013" name="Genome Biol.">
        <title>Assembly of a phased diploid Candida albicans genome facilitates allele-specific measurements and provides a simple model for repeat and indel structure.</title>
        <authorList>
            <person name="Muzzey D."/>
            <person name="Schwartz K."/>
            <person name="Weissman J.S."/>
            <person name="Sherlock G."/>
        </authorList>
    </citation>
    <scope>NUCLEOTIDE SEQUENCE [LARGE SCALE GENOMIC DNA]</scope>
    <source>
        <strain evidence="12">SC5314 / ATCC MYA-2876</strain>
    </source>
</reference>
<organism evidence="11 12">
    <name type="scientific">Candida albicans (strain SC5314 / ATCC MYA-2876)</name>
    <name type="common">Yeast</name>
    <dbReference type="NCBI Taxonomy" id="237561"/>
    <lineage>
        <taxon>Eukaryota</taxon>
        <taxon>Fungi</taxon>
        <taxon>Dikarya</taxon>
        <taxon>Ascomycota</taxon>
        <taxon>Saccharomycotina</taxon>
        <taxon>Pichiomycetes</taxon>
        <taxon>Debaryomycetaceae</taxon>
        <taxon>Candida/Lodderomyces clade</taxon>
        <taxon>Candida</taxon>
    </lineage>
</organism>
<evidence type="ECO:0000313" key="12">
    <source>
        <dbReference type="Proteomes" id="UP000000559"/>
    </source>
</evidence>
<evidence type="ECO:0000256" key="6">
    <source>
        <dbReference type="SAM" id="MobiDB-lite"/>
    </source>
</evidence>
<dbReference type="PANTHER" id="PTHR21597">
    <property type="entry name" value="THO2 PROTEIN"/>
    <property type="match status" value="1"/>
</dbReference>
<evidence type="ECO:0000313" key="10">
    <source>
        <dbReference type="CGD" id="CAL0000181452"/>
    </source>
</evidence>
<dbReference type="GO" id="GO:0003729">
    <property type="term" value="F:mRNA binding"/>
    <property type="evidence" value="ECO:0000318"/>
    <property type="project" value="GO_Central"/>
</dbReference>
<dbReference type="Proteomes" id="UP000000559">
    <property type="component" value="Chromosome 2"/>
</dbReference>
<dbReference type="GO" id="GO:0000445">
    <property type="term" value="C:THO complex part of transcription export complex"/>
    <property type="evidence" value="ECO:0000318"/>
    <property type="project" value="GO_Central"/>
</dbReference>
<feature type="coiled-coil region" evidence="5">
    <location>
        <begin position="940"/>
        <end position="971"/>
    </location>
</feature>
<feature type="compositionally biased region" description="Low complexity" evidence="6">
    <location>
        <begin position="1502"/>
        <end position="1515"/>
    </location>
</feature>
<feature type="compositionally biased region" description="Basic and acidic residues" evidence="6">
    <location>
        <begin position="1334"/>
        <end position="1365"/>
    </location>
</feature>
<dbReference type="EMBL" id="CP017624">
    <property type="protein sequence ID" value="AOW27510.1"/>
    <property type="molecule type" value="Genomic_DNA"/>
</dbReference>
<comment type="subcellular location">
    <subcellularLocation>
        <location evidence="1">Nucleus</location>
    </subcellularLocation>
</comment>
<feature type="compositionally biased region" description="Basic and acidic residues" evidence="6">
    <location>
        <begin position="1261"/>
        <end position="1275"/>
    </location>
</feature>
<dbReference type="SMR" id="A0A1D8PH99"/>
<dbReference type="InterPro" id="IPR021726">
    <property type="entry name" value="THO_THOC2_N"/>
</dbReference>
<evidence type="ECO:0000256" key="4">
    <source>
        <dbReference type="ARBA" id="ARBA00023242"/>
    </source>
</evidence>
<dbReference type="CGD" id="CAL0000181452">
    <property type="gene designation" value="orf19.4123"/>
</dbReference>
<evidence type="ECO:0000259" key="8">
    <source>
        <dbReference type="Pfam" id="PF11732"/>
    </source>
</evidence>
<dbReference type="KEGG" id="cal:CAALFM_C204870CA"/>
<dbReference type="GO" id="GO:0006397">
    <property type="term" value="P:mRNA processing"/>
    <property type="evidence" value="ECO:0007669"/>
    <property type="project" value="InterPro"/>
</dbReference>
<dbReference type="AlphaFoldDB" id="A0A1D8PH99"/>
<protein>
    <recommendedName>
        <fullName evidence="3">THO complex subunit 2</fullName>
    </recommendedName>
</protein>
<keyword evidence="12" id="KW-1185">Reference proteome</keyword>
<feature type="region of interest" description="Disordered" evidence="6">
    <location>
        <begin position="326"/>
        <end position="349"/>
    </location>
</feature>
<sequence length="1608" mass="183694">MSLLYITEEVVENFSGSGMDSLFEVLESYQENDAESEEILAQIFTELLITFEENKLDVNDIKKFFTQAIKSDDQARIFFQVLNSFAVSKNIHDLLHLLFRDNKIKIETLALHLSSDFLKSVEIVPKDYFQRTLSHKIRDEYFTQKKFNLLHEEVEGYSKFTSEMHSILDSSDAEFQLDYAIQVMEKLIGHYDLDPNRCLSLLFQVFTGTIVPHYRFILNVLKKSRWWPNVESDNSSLLSLGNGGSETAAKVIGLELVGECGTRDLPETYKCLVAILIKEGLISFGSLYKFMGPDESEMDELEAEYKKKLDRDVLVAGATALALAAPLADEEDEEGEKGESKTKNKTSQASTEKDLSSLLKSNMKFQFLKVFLGVGLYWPAIFILTKYPYLAQIDEEIPILINRLFATMIDPLYNKIRIFSDEEISNLQKPKGITFSRPYNTVFVEHSPVAHLFSFNPLMRGYGNRKYTYFYREFSTDLPKIQDIDSLIAASNELLKFNGPNLAKDTDIFIKTCEVTRYLLSQEEDKSKVFFYFKNFIFPAMPLIEENSIAIDKAFEILLFFPTEDRFSLYGELYNILAKNNPLIKIAYSKAEKSTKDVLKRLSKENVRPMMRRLAKICFSNPLPCLLTILQQIESYDNLNTLVVETARYFNAYGWDNLTAAILIRLASSRSSTYNGMSERQWVQSLASFIGKICQRYPHAIDIKTILAFILKSFYSGDTIGLLVLKEMFISMGGIQHITNLTINQIDMINCGSSLQKIVYNTIDDLRFERRATGKYLIKCMNEIDAVNELLVLLCRISNDVTFTGNESYLKVLVSKSDDVNAVIRLFVTLINLYDEDLNLMPIQQLSDLGVPWSWAYEVWRFRGKTEKDNLSLESTSSIFDNFWKLSLHDINYTNELYDNETIKLESNIKSLKDSIAINLKNKELPRTVIDKQRKDLETCEEYQKTLVDERAKHKDENEKIEEQLKQISFNWFVDLSFEEFIQKCIFPRAITSSFDAVYSARFLFKLNSMKIDNYSLVNVLDLLFKSKSLFGTLCSSTPTEAENIGLFFADILRTLQGWRDESKYGEIGLQDQDGDAITFDDFKKLLYDYHSLLLEEIRIGLQAPEYISRNNTIIFLKNLLAVYPTVDDHGAQIVNLIEKLSTTEKRNDLKLASNALLVHVKSKSKNWVPIWDFISMSEEEKEEIIKAKEEEKQRIIKEEAEAKRQKELELEKEKQMKLAKEEEEKKKLLAAASLNYDSSTAGGSGGGARTQTRTTQIGRTYEKYAIETKSEAHSRQTTPIPTQPRTLSSVPTSPSSLSKENKLQERVNKMKQAYKESRFSSDTENKVLNSESLDGHEATSNEKEAKQEESNDQEKLDSEAKEKANPGQNNEETQLSTEKEDSAGDNSTNTSNLAAQKESEQKRSPLPPQNEIKKSISSEDFKGPTEPKRTPLPPQTMVARHKDDSYGRSEGRRAPLPPQHEIKKQSLGGTDSSNKVGSSRPPLGQSNANGFRNDMRTNKGNSSSNQQNSRQQPPASIPPSPPPPLPPIQHHRGRNDYGNSRGYQSNRDNYGRHSNSRNDSRPASSRTPTYDNRARNQGNRDNRNTGRNEKRNADSFGGRGYDKRPRH</sequence>
<feature type="compositionally biased region" description="Polar residues" evidence="6">
    <location>
        <begin position="1367"/>
        <end position="1377"/>
    </location>
</feature>
<feature type="compositionally biased region" description="Basic and acidic residues" evidence="6">
    <location>
        <begin position="1441"/>
        <end position="1454"/>
    </location>
</feature>
<dbReference type="PANTHER" id="PTHR21597:SF0">
    <property type="entry name" value="THO COMPLEX SUBUNIT 2"/>
    <property type="match status" value="1"/>
</dbReference>
<feature type="compositionally biased region" description="Polar residues" evidence="6">
    <location>
        <begin position="1385"/>
        <end position="1395"/>
    </location>
</feature>
<evidence type="ECO:0000256" key="1">
    <source>
        <dbReference type="ARBA" id="ARBA00004123"/>
    </source>
</evidence>
<dbReference type="RefSeq" id="XP_710282.2">
    <property type="nucleotide sequence ID" value="XM_705190.2"/>
</dbReference>
<feature type="region of interest" description="Disordered" evidence="6">
    <location>
        <begin position="1238"/>
        <end position="1608"/>
    </location>
</feature>
<evidence type="ECO:0000256" key="5">
    <source>
        <dbReference type="SAM" id="Coils"/>
    </source>
</evidence>
<dbReference type="Pfam" id="PF16134">
    <property type="entry name" value="THOC2_N"/>
    <property type="match status" value="1"/>
</dbReference>
<feature type="compositionally biased region" description="Basic and acidic residues" evidence="6">
    <location>
        <begin position="1300"/>
        <end position="1326"/>
    </location>
</feature>
<dbReference type="InterPro" id="IPR040007">
    <property type="entry name" value="Tho2"/>
</dbReference>
<dbReference type="VEuPathDB" id="FungiDB:C2_04870C_A"/>
<dbReference type="InParanoid" id="A0A1D8PH99"/>
<proteinExistence type="inferred from homology"/>
<dbReference type="OrthoDB" id="29024at2759"/>
<feature type="compositionally biased region" description="Basic and acidic residues" evidence="6">
    <location>
        <begin position="1412"/>
        <end position="1430"/>
    </location>
</feature>
<dbReference type="InterPro" id="IPR021418">
    <property type="entry name" value="THO_THOC2_C"/>
</dbReference>
<feature type="domain" description="THO complex subunitTHOC2 C-terminal" evidence="7">
    <location>
        <begin position="877"/>
        <end position="1160"/>
    </location>
</feature>
<feature type="coiled-coil region" evidence="5">
    <location>
        <begin position="1175"/>
        <end position="1232"/>
    </location>
</feature>
<dbReference type="FunCoup" id="A0A1D8PH99">
    <property type="interactions" value="659"/>
</dbReference>
<dbReference type="GeneID" id="3648111"/>
<feature type="domain" description="THO complex subunitTHOC2 N-terminal" evidence="8">
    <location>
        <begin position="614"/>
        <end position="687"/>
    </location>
</feature>
<evidence type="ECO:0000259" key="9">
    <source>
        <dbReference type="Pfam" id="PF16134"/>
    </source>
</evidence>
<evidence type="ECO:0000256" key="3">
    <source>
        <dbReference type="ARBA" id="ARBA00019596"/>
    </source>
</evidence>
<accession>A0A1D8PH99</accession>
<dbReference type="InterPro" id="IPR032302">
    <property type="entry name" value="THOC2_N"/>
</dbReference>
<dbReference type="STRING" id="237561.A0A1D8PH99"/>
<feature type="domain" description="THO complex subunit 2 N-terminal" evidence="9">
    <location>
        <begin position="6"/>
        <end position="612"/>
    </location>
</feature>
<feature type="compositionally biased region" description="Low complexity" evidence="6">
    <location>
        <begin position="1250"/>
        <end position="1260"/>
    </location>
</feature>
<feature type="compositionally biased region" description="Basic and acidic residues" evidence="6">
    <location>
        <begin position="1573"/>
        <end position="1594"/>
    </location>
</feature>
<reference evidence="11 12" key="2">
    <citation type="journal article" date="2007" name="Genome Biol.">
        <title>Assembly of the Candida albicans genome into sixteen supercontigs aligned on the eight chromosomes.</title>
        <authorList>
            <person name="van het Hoog M."/>
            <person name="Rast T.J."/>
            <person name="Martchenko M."/>
            <person name="Grindle S."/>
            <person name="Dignard D."/>
            <person name="Hogues H."/>
            <person name="Cuomo C."/>
            <person name="Berriman M."/>
            <person name="Scherer S."/>
            <person name="Magee B.B."/>
            <person name="Whiteway M."/>
            <person name="Chibana H."/>
            <person name="Nantel A."/>
            <person name="Magee P.T."/>
        </authorList>
    </citation>
    <scope>GENOME REANNOTATION</scope>
    <source>
        <strain evidence="12">SC5314 / ATCC MYA-2876</strain>
    </source>
</reference>